<evidence type="ECO:0000313" key="2">
    <source>
        <dbReference type="EMBL" id="MBO1081569.1"/>
    </source>
</evidence>
<dbReference type="Pfam" id="PF00561">
    <property type="entry name" value="Abhydrolase_1"/>
    <property type="match status" value="1"/>
</dbReference>
<evidence type="ECO:0000313" key="3">
    <source>
        <dbReference type="Proteomes" id="UP001518989"/>
    </source>
</evidence>
<dbReference type="Gene3D" id="3.40.50.1820">
    <property type="entry name" value="alpha/beta hydrolase"/>
    <property type="match status" value="1"/>
</dbReference>
<dbReference type="InterPro" id="IPR050471">
    <property type="entry name" value="AB_hydrolase"/>
</dbReference>
<evidence type="ECO:0000259" key="1">
    <source>
        <dbReference type="Pfam" id="PF00561"/>
    </source>
</evidence>
<proteinExistence type="predicted"/>
<name>A0ABS3KVS8_9PROT</name>
<dbReference type="InterPro" id="IPR029058">
    <property type="entry name" value="AB_hydrolase_fold"/>
</dbReference>
<organism evidence="2 3">
    <name type="scientific">Roseomonas haemaphysalidis</name>
    <dbReference type="NCBI Taxonomy" id="2768162"/>
    <lineage>
        <taxon>Bacteria</taxon>
        <taxon>Pseudomonadati</taxon>
        <taxon>Pseudomonadota</taxon>
        <taxon>Alphaproteobacteria</taxon>
        <taxon>Acetobacterales</taxon>
        <taxon>Roseomonadaceae</taxon>
        <taxon>Roseomonas</taxon>
    </lineage>
</organism>
<reference evidence="2 3" key="1">
    <citation type="submission" date="2020-09" db="EMBL/GenBank/DDBJ databases">
        <title>Roseomonas.</title>
        <authorList>
            <person name="Zhu W."/>
        </authorList>
    </citation>
    <scope>NUCLEOTIDE SEQUENCE [LARGE SCALE GENOMIC DNA]</scope>
    <source>
        <strain evidence="2 3">573</strain>
    </source>
</reference>
<accession>A0ABS3KVS8</accession>
<dbReference type="PANTHER" id="PTHR43433">
    <property type="entry name" value="HYDROLASE, ALPHA/BETA FOLD FAMILY PROTEIN"/>
    <property type="match status" value="1"/>
</dbReference>
<dbReference type="InterPro" id="IPR000073">
    <property type="entry name" value="AB_hydrolase_1"/>
</dbReference>
<sequence length="262" mass="27865">MPAAPLDWGDLHYQEAGAGPPLLLVSGLNGLAQPWQAVVPALARRFRVITHDHRGLGGSSRWDGAFSVDQIARDVLGLMDHLGLERAHVVGHSLGGAVAQALAADHPARVDRLVLYASWAGPDAYFARVMTMRRQMLLGLGVEEFLRTGPIGIYPPRWIVQHDAALAAGLPAAIAAFPGTETMVARMEACLRHDRRNSLGRIAAPTLVLGVADDMSTPLECSEELAGAIPEAALRVLPYGGHNAHVVVPGEVAEALLEFLDG</sequence>
<dbReference type="GO" id="GO:0016787">
    <property type="term" value="F:hydrolase activity"/>
    <property type="evidence" value="ECO:0007669"/>
    <property type="project" value="UniProtKB-KW"/>
</dbReference>
<dbReference type="Proteomes" id="UP001518989">
    <property type="component" value="Unassembled WGS sequence"/>
</dbReference>
<keyword evidence="3" id="KW-1185">Reference proteome</keyword>
<gene>
    <name evidence="2" type="ORF">IAI61_21245</name>
</gene>
<dbReference type="PRINTS" id="PR00111">
    <property type="entry name" value="ABHYDROLASE"/>
</dbReference>
<keyword evidence="2" id="KW-0378">Hydrolase</keyword>
<feature type="domain" description="AB hydrolase-1" evidence="1">
    <location>
        <begin position="20"/>
        <end position="118"/>
    </location>
</feature>
<protein>
    <submittedName>
        <fullName evidence="2">Alpha/beta fold hydrolase</fullName>
    </submittedName>
</protein>
<dbReference type="EMBL" id="JACTNG010000016">
    <property type="protein sequence ID" value="MBO1081569.1"/>
    <property type="molecule type" value="Genomic_DNA"/>
</dbReference>
<dbReference type="SUPFAM" id="SSF53474">
    <property type="entry name" value="alpha/beta-Hydrolases"/>
    <property type="match status" value="1"/>
</dbReference>
<dbReference type="PANTHER" id="PTHR43433:SF5">
    <property type="entry name" value="AB HYDROLASE-1 DOMAIN-CONTAINING PROTEIN"/>
    <property type="match status" value="1"/>
</dbReference>
<dbReference type="RefSeq" id="WP_207419745.1">
    <property type="nucleotide sequence ID" value="NZ_CP061177.1"/>
</dbReference>
<comment type="caution">
    <text evidence="2">The sequence shown here is derived from an EMBL/GenBank/DDBJ whole genome shotgun (WGS) entry which is preliminary data.</text>
</comment>